<accession>A0AAW3UY06</accession>
<reference evidence="1 2" key="1">
    <citation type="submission" date="2020-08" db="EMBL/GenBank/DDBJ databases">
        <title>Genomic Encyclopedia of Type Strains, Phase IV (KMG-V): Genome sequencing to study the core and pangenomes of soil and plant-associated prokaryotes.</title>
        <authorList>
            <person name="Whitman W."/>
        </authorList>
    </citation>
    <scope>NUCLEOTIDE SEQUENCE [LARGE SCALE GENOMIC DNA]</scope>
    <source>
        <strain evidence="1 2">SEMIA 4013</strain>
    </source>
</reference>
<dbReference type="RefSeq" id="WP_156966911.1">
    <property type="nucleotide sequence ID" value="NZ_CP099647.1"/>
</dbReference>
<proteinExistence type="predicted"/>
<name>A0AAW3UY06_9BURK</name>
<sequence>MTEFDDRLDERLDRQVVIACEAGNEIERIGASASHLAHDSQTFDAGLHDRRCDVRQH</sequence>
<evidence type="ECO:0000313" key="1">
    <source>
        <dbReference type="EMBL" id="MBB6203529.1"/>
    </source>
</evidence>
<organism evidence="1 2">
    <name type="scientific">Paraburkholderia fungorum</name>
    <dbReference type="NCBI Taxonomy" id="134537"/>
    <lineage>
        <taxon>Bacteria</taxon>
        <taxon>Pseudomonadati</taxon>
        <taxon>Pseudomonadota</taxon>
        <taxon>Betaproteobacteria</taxon>
        <taxon>Burkholderiales</taxon>
        <taxon>Burkholderiaceae</taxon>
        <taxon>Paraburkholderia</taxon>
    </lineage>
</organism>
<comment type="caution">
    <text evidence="1">The sequence shown here is derived from an EMBL/GenBank/DDBJ whole genome shotgun (WGS) entry which is preliminary data.</text>
</comment>
<evidence type="ECO:0000313" key="2">
    <source>
        <dbReference type="Proteomes" id="UP000518681"/>
    </source>
</evidence>
<dbReference type="AlphaFoldDB" id="A0AAW3UY06"/>
<dbReference type="Proteomes" id="UP000518681">
    <property type="component" value="Unassembled WGS sequence"/>
</dbReference>
<gene>
    <name evidence="1" type="ORF">GGD69_004407</name>
</gene>
<protein>
    <submittedName>
        <fullName evidence="1">Uncharacterized protein</fullName>
    </submittedName>
</protein>
<dbReference type="EMBL" id="JACIIK010000007">
    <property type="protein sequence ID" value="MBB6203529.1"/>
    <property type="molecule type" value="Genomic_DNA"/>
</dbReference>